<dbReference type="InterPro" id="IPR009030">
    <property type="entry name" value="Growth_fac_rcpt_cys_sf"/>
</dbReference>
<dbReference type="PANTHER" id="PTHR24049">
    <property type="entry name" value="CRUMBS FAMILY MEMBER"/>
    <property type="match status" value="1"/>
</dbReference>
<feature type="domain" description="EGF-like" evidence="9">
    <location>
        <begin position="100"/>
        <end position="135"/>
    </location>
</feature>
<organism evidence="10 11">
    <name type="scientific">Cephus cinctus</name>
    <name type="common">Wheat stem sawfly</name>
    <dbReference type="NCBI Taxonomy" id="211228"/>
    <lineage>
        <taxon>Eukaryota</taxon>
        <taxon>Metazoa</taxon>
        <taxon>Ecdysozoa</taxon>
        <taxon>Arthropoda</taxon>
        <taxon>Hexapoda</taxon>
        <taxon>Insecta</taxon>
        <taxon>Pterygota</taxon>
        <taxon>Neoptera</taxon>
        <taxon>Endopterygota</taxon>
        <taxon>Hymenoptera</taxon>
        <taxon>Cephoidea</taxon>
        <taxon>Cephidae</taxon>
        <taxon>Cephus</taxon>
    </lineage>
</organism>
<dbReference type="Pfam" id="PF02210">
    <property type="entry name" value="Laminin_G_2"/>
    <property type="match status" value="2"/>
</dbReference>
<feature type="domain" description="Laminin G" evidence="8">
    <location>
        <begin position="912"/>
        <end position="1102"/>
    </location>
</feature>
<evidence type="ECO:0000256" key="6">
    <source>
        <dbReference type="PROSITE-ProRule" id="PRU00076"/>
    </source>
</evidence>
<feature type="domain" description="EGF-like" evidence="9">
    <location>
        <begin position="865"/>
        <end position="902"/>
    </location>
</feature>
<dbReference type="InterPro" id="IPR051022">
    <property type="entry name" value="Notch_Cell-Fate_Det"/>
</dbReference>
<dbReference type="PROSITE" id="PS01186">
    <property type="entry name" value="EGF_2"/>
    <property type="match status" value="6"/>
</dbReference>
<dbReference type="FunFam" id="2.10.25.10:FF:000143">
    <property type="entry name" value="Protein crumbs 1"/>
    <property type="match status" value="1"/>
</dbReference>
<feature type="disulfide bond" evidence="6">
    <location>
        <begin position="50"/>
        <end position="59"/>
    </location>
</feature>
<evidence type="ECO:0000256" key="3">
    <source>
        <dbReference type="ARBA" id="ARBA00022737"/>
    </source>
</evidence>
<dbReference type="InterPro" id="IPR000742">
    <property type="entry name" value="EGF"/>
</dbReference>
<dbReference type="CTD" id="346007"/>
<feature type="disulfide bond" evidence="6">
    <location>
        <begin position="1124"/>
        <end position="1133"/>
    </location>
</feature>
<feature type="domain" description="EGF-like" evidence="9">
    <location>
        <begin position="62"/>
        <end position="98"/>
    </location>
</feature>
<feature type="domain" description="EGF-like" evidence="9">
    <location>
        <begin position="252"/>
        <end position="290"/>
    </location>
</feature>
<dbReference type="InterPro" id="IPR013032">
    <property type="entry name" value="EGF-like_CS"/>
</dbReference>
<feature type="domain" description="EGF-like" evidence="9">
    <location>
        <begin position="24"/>
        <end position="60"/>
    </location>
</feature>
<dbReference type="GO" id="GO:0030154">
    <property type="term" value="P:cell differentiation"/>
    <property type="evidence" value="ECO:0007669"/>
    <property type="project" value="UniProtKB-ARBA"/>
</dbReference>
<dbReference type="PROSITE" id="PS01187">
    <property type="entry name" value="EGF_CA"/>
    <property type="match status" value="2"/>
</dbReference>
<dbReference type="CDD" id="cd00110">
    <property type="entry name" value="LamG"/>
    <property type="match status" value="2"/>
</dbReference>
<feature type="disulfide bond" evidence="6">
    <location>
        <begin position="164"/>
        <end position="173"/>
    </location>
</feature>
<evidence type="ECO:0000256" key="2">
    <source>
        <dbReference type="ARBA" id="ARBA00022729"/>
    </source>
</evidence>
<reference evidence="11" key="1">
    <citation type="submission" date="2025-08" db="UniProtKB">
        <authorList>
            <consortium name="RefSeq"/>
        </authorList>
    </citation>
    <scope>IDENTIFICATION</scope>
</reference>
<dbReference type="FunFam" id="2.10.25.10:FF:000472">
    <property type="entry name" value="Uncharacterized protein, isoform A"/>
    <property type="match status" value="2"/>
</dbReference>
<proteinExistence type="predicted"/>
<dbReference type="GeneID" id="107273750"/>
<evidence type="ECO:0000256" key="4">
    <source>
        <dbReference type="ARBA" id="ARBA00023157"/>
    </source>
</evidence>
<protein>
    <submittedName>
        <fullName evidence="11">Protein eyes shut</fullName>
    </submittedName>
</protein>
<dbReference type="SUPFAM" id="SSF57184">
    <property type="entry name" value="Growth factor receptor domain"/>
    <property type="match status" value="2"/>
</dbReference>
<evidence type="ECO:0000259" key="8">
    <source>
        <dbReference type="PROSITE" id="PS50025"/>
    </source>
</evidence>
<feature type="disulfide bond" evidence="6">
    <location>
        <begin position="280"/>
        <end position="289"/>
    </location>
</feature>
<dbReference type="PROSITE" id="PS00010">
    <property type="entry name" value="ASX_HYDROXYL"/>
    <property type="match status" value="4"/>
</dbReference>
<dbReference type="GO" id="GO:0048513">
    <property type="term" value="P:animal organ development"/>
    <property type="evidence" value="ECO:0007669"/>
    <property type="project" value="UniProtKB-ARBA"/>
</dbReference>
<feature type="disulfide bond" evidence="6">
    <location>
        <begin position="202"/>
        <end position="211"/>
    </location>
</feature>
<dbReference type="FunFam" id="2.10.25.10:FF:000066">
    <property type="entry name" value="FAT atypical cadherin 4"/>
    <property type="match status" value="1"/>
</dbReference>
<keyword evidence="4 6" id="KW-1015">Disulfide bond</keyword>
<dbReference type="CDD" id="cd00054">
    <property type="entry name" value="EGF_CA"/>
    <property type="match status" value="6"/>
</dbReference>
<dbReference type="PROSITE" id="PS50025">
    <property type="entry name" value="LAM_G_DOMAIN"/>
    <property type="match status" value="2"/>
</dbReference>
<dbReference type="InterPro" id="IPR001791">
    <property type="entry name" value="Laminin_G"/>
</dbReference>
<evidence type="ECO:0000256" key="1">
    <source>
        <dbReference type="ARBA" id="ARBA00022536"/>
    </source>
</evidence>
<sequence length="1147" mass="126053">MTRYYLVRRISLIVLTALTLAISSGLRCSNEPCMYGICLDDTNSSYSCYCIDGYTGINCDINWDDCWSNPCLNGGTCNDAVATYNCSCADGFVGVNCEQRFSECLNQPCLNNGTCLDYNGFVCQCPEGYSGDYCEIDASVCNNTICKNFGECIEGPGFLFTCRCTEGWTGELCEEDVNECENFPCQNGGLCLNIPASYTCACLFGFTGKDCDKTIVLCESNPCQNDAVCLLEDSQPVCYCVPDYHGSLCELRYNDCESKFAQCENGGTCIDGINNFTCACPVPYTGDMCDRYNPYAYSSTTQEVFITTKSSSTSGTTDFQEFQTTTGLEFPSTEPTVFTVTKDGVSLTSAVSVTDFTISERNATRVTEASTETSEKPVLTNFTIKPEDYAPGGKSSTDVTRSSYDSTKNIINDTESTITSTKAVSVDTTESTKKTTNTSSTSEIYTAFFPTIISFTESTVTTDFDRDNTTAVIRPTMLPEDTMGTSTMKTEDRSTVKDFITVFTETTLYDGTKRISDTDMSESTIVMSEKTPEITTHGITQFFTEAPSAVVTSKTRTEIPSTEPHIITSNVTERTTSAFVTTTDKLYSLTSDVMTSASETVEAETTTEKRVTIYNCTRQQCFNISLCINDSTECDCSYQDNCRTMPSITNAAFNGKSFVRQQFLVDGNGSLKIFARLKTLSKSGILVHAFFDDDRYILLYMQSGQLKFQFSCGLQTMLLGEIDSPINNGYDVDLEMRFQYIMDIKGDKCSARLLVNNTVAMSGEQIVSFQENIPHQGMLHLGGIPLAFSHYFPHIALGFVGCMSQLKVNDIQKHFMYDSVETYQLEECTSFLCLTSPCRNFGACKEVNGKIKCKCIAGYTGEMCEKSVCDDNPCQLGATCISSPGTGFLCVCPLGTHGLLCEEDIVIVQPSFSVFVPGFSSYVAYGLTGSIKDSMELKMRLIPQSIEQISLLAFMGQTGSHKELTDHLSLTYVRGYIMLTWDLGSGVRRIFTNSPLTAKVHRPHTVRIGRRGRDAWLSVDGLENVTGQSAGTMTRLDVSPILYIGGHKSRNFDTLPHDLPLHTGFSGCIFDIELRLENSLVPVSKTSPATGRGVGECHRNECTHRSCKNGGVCLNHGPTYSCVCMKDWEGPDCSVPAKMCSPSDEEY</sequence>
<dbReference type="PROSITE" id="PS00022">
    <property type="entry name" value="EGF_1"/>
    <property type="match status" value="9"/>
</dbReference>
<dbReference type="Proteomes" id="UP000694920">
    <property type="component" value="Unplaced"/>
</dbReference>
<dbReference type="InterPro" id="IPR018097">
    <property type="entry name" value="EGF_Ca-bd_CS"/>
</dbReference>
<feature type="disulfide bond" evidence="6">
    <location>
        <begin position="125"/>
        <end position="134"/>
    </location>
</feature>
<dbReference type="PROSITE" id="PS50026">
    <property type="entry name" value="EGF_3"/>
    <property type="match status" value="10"/>
</dbReference>
<comment type="caution">
    <text evidence="6">Lacks conserved residue(s) required for the propagation of feature annotation.</text>
</comment>
<feature type="chain" id="PRO_5042556835" evidence="7">
    <location>
        <begin position="26"/>
        <end position="1147"/>
    </location>
</feature>
<dbReference type="Gene3D" id="2.10.25.10">
    <property type="entry name" value="Laminin"/>
    <property type="match status" value="10"/>
</dbReference>
<dbReference type="SMART" id="SM00282">
    <property type="entry name" value="LamG"/>
    <property type="match status" value="2"/>
</dbReference>
<keyword evidence="2 7" id="KW-0732">Signal</keyword>
<feature type="domain" description="EGF-like" evidence="9">
    <location>
        <begin position="214"/>
        <end position="250"/>
    </location>
</feature>
<evidence type="ECO:0000313" key="10">
    <source>
        <dbReference type="Proteomes" id="UP000694920"/>
    </source>
</evidence>
<keyword evidence="1 6" id="KW-0245">EGF-like domain</keyword>
<evidence type="ECO:0000313" key="11">
    <source>
        <dbReference type="RefSeq" id="XP_015607735.1"/>
    </source>
</evidence>
<keyword evidence="10" id="KW-1185">Reference proteome</keyword>
<feature type="domain" description="Laminin G" evidence="8">
    <location>
        <begin position="648"/>
        <end position="833"/>
    </location>
</feature>
<evidence type="ECO:0000256" key="5">
    <source>
        <dbReference type="ARBA" id="ARBA00023180"/>
    </source>
</evidence>
<accession>A0AAJ7CDU7</accession>
<gene>
    <name evidence="11" type="primary">LOC107273750</name>
</gene>
<dbReference type="GO" id="GO:0005509">
    <property type="term" value="F:calcium ion binding"/>
    <property type="evidence" value="ECO:0007669"/>
    <property type="project" value="InterPro"/>
</dbReference>
<dbReference type="PRINTS" id="PR00010">
    <property type="entry name" value="EGFBLOOD"/>
</dbReference>
<dbReference type="RefSeq" id="XP_015607735.1">
    <property type="nucleotide sequence ID" value="XM_015752249.2"/>
</dbReference>
<feature type="signal peptide" evidence="7">
    <location>
        <begin position="1"/>
        <end position="25"/>
    </location>
</feature>
<feature type="disulfide bond" evidence="6">
    <location>
        <begin position="892"/>
        <end position="901"/>
    </location>
</feature>
<evidence type="ECO:0000259" key="9">
    <source>
        <dbReference type="PROSITE" id="PS50026"/>
    </source>
</evidence>
<dbReference type="Gene3D" id="2.60.120.200">
    <property type="match status" value="2"/>
</dbReference>
<dbReference type="SUPFAM" id="SSF57196">
    <property type="entry name" value="EGF/Laminin"/>
    <property type="match status" value="5"/>
</dbReference>
<feature type="disulfide bond" evidence="6">
    <location>
        <begin position="28"/>
        <end position="38"/>
    </location>
</feature>
<name>A0AAJ7CDU7_CEPCN</name>
<dbReference type="SMART" id="SM00181">
    <property type="entry name" value="EGF"/>
    <property type="match status" value="10"/>
</dbReference>
<dbReference type="Pfam" id="PF12661">
    <property type="entry name" value="hEGF"/>
    <property type="match status" value="1"/>
</dbReference>
<keyword evidence="5" id="KW-0325">Glycoprotein</keyword>
<dbReference type="GO" id="GO:0009653">
    <property type="term" value="P:anatomical structure morphogenesis"/>
    <property type="evidence" value="ECO:0007669"/>
    <property type="project" value="UniProtKB-ARBA"/>
</dbReference>
<dbReference type="KEGG" id="ccin:107273750"/>
<feature type="domain" description="EGF-like" evidence="9">
    <location>
        <begin position="137"/>
        <end position="174"/>
    </location>
</feature>
<feature type="domain" description="EGF-like" evidence="9">
    <location>
        <begin position="1098"/>
        <end position="1134"/>
    </location>
</feature>
<dbReference type="Pfam" id="PF00008">
    <property type="entry name" value="EGF"/>
    <property type="match status" value="6"/>
</dbReference>
<feature type="disulfide bond" evidence="6">
    <location>
        <begin position="240"/>
        <end position="249"/>
    </location>
</feature>
<dbReference type="AlphaFoldDB" id="A0AAJ7CDU7"/>
<feature type="domain" description="EGF-like" evidence="9">
    <location>
        <begin position="176"/>
        <end position="212"/>
    </location>
</feature>
<dbReference type="SMART" id="SM00179">
    <property type="entry name" value="EGF_CA"/>
    <property type="match status" value="8"/>
</dbReference>
<dbReference type="InterPro" id="IPR000152">
    <property type="entry name" value="EGF-type_Asp/Asn_hydroxyl_site"/>
</dbReference>
<feature type="domain" description="EGF-like" evidence="9">
    <location>
        <begin position="829"/>
        <end position="862"/>
    </location>
</feature>
<evidence type="ECO:0000256" key="7">
    <source>
        <dbReference type="SAM" id="SignalP"/>
    </source>
</evidence>
<feature type="disulfide bond" evidence="6">
    <location>
        <begin position="88"/>
        <end position="97"/>
    </location>
</feature>
<dbReference type="InterPro" id="IPR001881">
    <property type="entry name" value="EGF-like_Ca-bd_dom"/>
</dbReference>
<dbReference type="SUPFAM" id="SSF49899">
    <property type="entry name" value="Concanavalin A-like lectins/glucanases"/>
    <property type="match status" value="2"/>
</dbReference>
<keyword evidence="3" id="KW-0677">Repeat</keyword>
<dbReference type="InterPro" id="IPR013320">
    <property type="entry name" value="ConA-like_dom_sf"/>
</dbReference>